<dbReference type="Pfam" id="PF00515">
    <property type="entry name" value="TPR_1"/>
    <property type="match status" value="1"/>
</dbReference>
<feature type="transmembrane region" description="Helical" evidence="2">
    <location>
        <begin position="126"/>
        <end position="147"/>
    </location>
</feature>
<dbReference type="eggNOG" id="COG0457">
    <property type="taxonomic scope" value="Bacteria"/>
</dbReference>
<keyword evidence="6" id="KW-1185">Reference proteome</keyword>
<feature type="transmembrane region" description="Helical" evidence="2">
    <location>
        <begin position="156"/>
        <end position="175"/>
    </location>
</feature>
<reference evidence="6" key="1">
    <citation type="submission" date="2013-09" db="EMBL/GenBank/DDBJ databases">
        <authorList>
            <person name="Zeng Z."/>
            <person name="Chen C."/>
        </authorList>
    </citation>
    <scope>NUCLEOTIDE SEQUENCE [LARGE SCALE GENOMIC DNA]</scope>
    <source>
        <strain evidence="6">DK69</strain>
    </source>
</reference>
<evidence type="ECO:0000256" key="1">
    <source>
        <dbReference type="PROSITE-ProRule" id="PRU00339"/>
    </source>
</evidence>
<dbReference type="Proteomes" id="UP000030149">
    <property type="component" value="Unassembled WGS sequence"/>
</dbReference>
<dbReference type="SMART" id="SM00028">
    <property type="entry name" value="TPR"/>
    <property type="match status" value="2"/>
</dbReference>
<dbReference type="PATRIC" id="fig|1107311.5.peg.2843"/>
<dbReference type="AlphaFoldDB" id="A0A0A2MXB9"/>
<dbReference type="PROSITE" id="PS50293">
    <property type="entry name" value="TPR_REGION"/>
    <property type="match status" value="1"/>
</dbReference>
<gene>
    <name evidence="5" type="ORF">Q767_08245</name>
</gene>
<dbReference type="EMBL" id="JRLZ01000005">
    <property type="protein sequence ID" value="KGO96231.1"/>
    <property type="molecule type" value="Genomic_DNA"/>
</dbReference>
<keyword evidence="3" id="KW-0732">Signal</keyword>
<feature type="chain" id="PRO_5001992847" evidence="3">
    <location>
        <begin position="18"/>
        <end position="251"/>
    </location>
</feature>
<sequence>MKKLFFIVLLVSQAIFAQSAFEKGNELYRKEKYEEAVVLYEGILKSGEQSAELYFNLGNTYYKLHKVAPSIYNYEKALLLNPDDTEIQTNLKFAQKMAIDEIKVVPEVGFSKMLSDLLDVFHYDTWAGIATGFSALFLLFFIGYYFGATSLVKRSFFVAMIFSLVVILISVASAITERNNYNKERPAIVFAEVISVKSEPMASGPEAFVLHEGTKVFVLEDREKWRKIQLTDETEGWIEKDAIRELKSSEQ</sequence>
<keyword evidence="2" id="KW-0812">Transmembrane</keyword>
<keyword evidence="1" id="KW-0802">TPR repeat</keyword>
<dbReference type="InterPro" id="IPR019734">
    <property type="entry name" value="TPR_rpt"/>
</dbReference>
<dbReference type="Gene3D" id="1.25.40.10">
    <property type="entry name" value="Tetratricopeptide repeat domain"/>
    <property type="match status" value="1"/>
</dbReference>
<dbReference type="RefSeq" id="WP_035630310.1">
    <property type="nucleotide sequence ID" value="NZ_AVCS01000007.1"/>
</dbReference>
<accession>A0A0A2MXB9</accession>
<feature type="repeat" description="TPR" evidence="1">
    <location>
        <begin position="51"/>
        <end position="84"/>
    </location>
</feature>
<dbReference type="SUPFAM" id="SSF48452">
    <property type="entry name" value="TPR-like"/>
    <property type="match status" value="1"/>
</dbReference>
<evidence type="ECO:0000259" key="4">
    <source>
        <dbReference type="SMART" id="SM00287"/>
    </source>
</evidence>
<keyword evidence="2" id="KW-0472">Membrane</keyword>
<name>A0A0A2MXB9_9FLAO</name>
<dbReference type="InterPro" id="IPR011990">
    <property type="entry name" value="TPR-like_helical_dom_sf"/>
</dbReference>
<dbReference type="SMART" id="SM00287">
    <property type="entry name" value="SH3b"/>
    <property type="match status" value="1"/>
</dbReference>
<reference evidence="5 6" key="2">
    <citation type="journal article" date="2015" name="Stand. Genomic Sci.">
        <title>High quality draft genomic sequence of Flavobacterium enshiense DK69(T) and comparison among Flavobacterium genomes.</title>
        <authorList>
            <person name="Zeng Z."/>
            <person name="Chen C."/>
            <person name="Du H."/>
            <person name="Wang G."/>
            <person name="Li M."/>
        </authorList>
    </citation>
    <scope>NUCLEOTIDE SEQUENCE [LARGE SCALE GENOMIC DNA]</scope>
    <source>
        <strain evidence="5 6">DK69</strain>
    </source>
</reference>
<evidence type="ECO:0000313" key="5">
    <source>
        <dbReference type="EMBL" id="KGO96231.1"/>
    </source>
</evidence>
<evidence type="ECO:0000313" key="6">
    <source>
        <dbReference type="Proteomes" id="UP000030149"/>
    </source>
</evidence>
<proteinExistence type="predicted"/>
<keyword evidence="2" id="KW-1133">Transmembrane helix</keyword>
<dbReference type="Gene3D" id="2.30.30.40">
    <property type="entry name" value="SH3 Domains"/>
    <property type="match status" value="1"/>
</dbReference>
<evidence type="ECO:0000256" key="2">
    <source>
        <dbReference type="SAM" id="Phobius"/>
    </source>
</evidence>
<feature type="signal peptide" evidence="3">
    <location>
        <begin position="1"/>
        <end position="17"/>
    </location>
</feature>
<feature type="domain" description="SH3b" evidence="4">
    <location>
        <begin position="184"/>
        <end position="246"/>
    </location>
</feature>
<protein>
    <submittedName>
        <fullName evidence="5">BatE protein</fullName>
    </submittedName>
</protein>
<evidence type="ECO:0000256" key="3">
    <source>
        <dbReference type="SAM" id="SignalP"/>
    </source>
</evidence>
<organism evidence="5 6">
    <name type="scientific">Flavobacterium enshiense DK69</name>
    <dbReference type="NCBI Taxonomy" id="1107311"/>
    <lineage>
        <taxon>Bacteria</taxon>
        <taxon>Pseudomonadati</taxon>
        <taxon>Bacteroidota</taxon>
        <taxon>Flavobacteriia</taxon>
        <taxon>Flavobacteriales</taxon>
        <taxon>Flavobacteriaceae</taxon>
        <taxon>Flavobacterium</taxon>
    </lineage>
</organism>
<dbReference type="STRING" id="1107311.Q767_08245"/>
<dbReference type="InterPro" id="IPR003646">
    <property type="entry name" value="SH3-like_bac-type"/>
</dbReference>
<dbReference type="OrthoDB" id="9776208at2"/>
<comment type="caution">
    <text evidence="5">The sequence shown here is derived from an EMBL/GenBank/DDBJ whole genome shotgun (WGS) entry which is preliminary data.</text>
</comment>
<dbReference type="PROSITE" id="PS50005">
    <property type="entry name" value="TPR"/>
    <property type="match status" value="1"/>
</dbReference>